<dbReference type="GeneID" id="24802918"/>
<dbReference type="HOGENOM" id="CLU_2340154_0_0_2"/>
<dbReference type="InParanoid" id="A0A0F7IGE3"/>
<sequence>MSCRHCGKCCVEMGTKIYATPDDIKRWMREGRTDILKHVFVYHYYDLLEGEKIEGGEVWFDEHGNRLERCPFIVERNGKVYCGIHETKPQQCREYRCW</sequence>
<evidence type="ECO:0000313" key="2">
    <source>
        <dbReference type="Proteomes" id="UP000034723"/>
    </source>
</evidence>
<dbReference type="EMBL" id="CP011267">
    <property type="protein sequence ID" value="AKG92315.1"/>
    <property type="molecule type" value="Genomic_DNA"/>
</dbReference>
<evidence type="ECO:0000313" key="1">
    <source>
        <dbReference type="EMBL" id="AKG92315.1"/>
    </source>
</evidence>
<dbReference type="OrthoDB" id="36424at2157"/>
<dbReference type="Pfam" id="PF03692">
    <property type="entry name" value="CxxCxxCC"/>
    <property type="match status" value="1"/>
</dbReference>
<accession>A0A0F7IGE3</accession>
<dbReference type="Proteomes" id="UP000034723">
    <property type="component" value="Chromosome"/>
</dbReference>
<protein>
    <submittedName>
        <fullName evidence="1">Putative zinc-or iron-chelating domain</fullName>
    </submittedName>
</protein>
<name>A0A0F7IGE3_9EURY</name>
<dbReference type="InterPro" id="IPR005358">
    <property type="entry name" value="Puta_zinc/iron-chelating_dom"/>
</dbReference>
<dbReference type="RefSeq" id="WP_048094396.1">
    <property type="nucleotide sequence ID" value="NZ_CP011267.1"/>
</dbReference>
<dbReference type="AlphaFoldDB" id="A0A0F7IGE3"/>
<reference evidence="1 2" key="1">
    <citation type="submission" date="2015-04" db="EMBL/GenBank/DDBJ databases">
        <title>The complete genome sequence of the hyperthermophilic, obligate iron-reducing archaeon Geoglobus ahangari strain 234T.</title>
        <authorList>
            <person name="Manzella M.P."/>
            <person name="Holmes D.E."/>
            <person name="Rocheleau J.M."/>
            <person name="Chung A."/>
            <person name="Reguera G."/>
            <person name="Kashefi K."/>
        </authorList>
    </citation>
    <scope>NUCLEOTIDE SEQUENCE [LARGE SCALE GENOMIC DNA]</scope>
    <source>
        <strain evidence="1 2">234</strain>
    </source>
</reference>
<keyword evidence="2" id="KW-1185">Reference proteome</keyword>
<proteinExistence type="predicted"/>
<gene>
    <name evidence="1" type="ORF">GAH_00332</name>
</gene>
<organism evidence="1 2">
    <name type="scientific">Geoglobus ahangari</name>
    <dbReference type="NCBI Taxonomy" id="113653"/>
    <lineage>
        <taxon>Archaea</taxon>
        <taxon>Methanobacteriati</taxon>
        <taxon>Methanobacteriota</taxon>
        <taxon>Archaeoglobi</taxon>
        <taxon>Archaeoglobales</taxon>
        <taxon>Archaeoglobaceae</taxon>
        <taxon>Geoglobus</taxon>
    </lineage>
</organism>
<dbReference type="STRING" id="113653.GAH_00332"/>
<dbReference type="KEGG" id="gah:GAH_00332"/>